<keyword evidence="2" id="KW-1185">Reference proteome</keyword>
<name>A0A844QKT4_9HYPH</name>
<sequence>MTALAPPAAAQDGKRWRAGAYSFSDELGGFTILSASGVGTRDDPVVLTQEFYSASPVTLVIRAEAPIRLYSFDGKFANGFLRLVVVARNASGLAWHEFEFELQETLGQPSVFGDGLSFNQRQVGQEGVFSGGFARHQRDFEPYDRLLFTEGTVDPGKQTDFGFLISDFTPKLTFFLVQDPRIPLS</sequence>
<reference evidence="1 2" key="1">
    <citation type="submission" date="2019-12" db="EMBL/GenBank/DDBJ databases">
        <title>Nitratireductor arenosus sp. nov., Isolated from sea sand, Jeju island, South Korea.</title>
        <authorList>
            <person name="Kim W."/>
        </authorList>
    </citation>
    <scope>NUCLEOTIDE SEQUENCE [LARGE SCALE GENOMIC DNA]</scope>
    <source>
        <strain evidence="1 2">CAU 1489</strain>
    </source>
</reference>
<organism evidence="1 2">
    <name type="scientific">Nitratireductor arenosus</name>
    <dbReference type="NCBI Taxonomy" id="2682096"/>
    <lineage>
        <taxon>Bacteria</taxon>
        <taxon>Pseudomonadati</taxon>
        <taxon>Pseudomonadota</taxon>
        <taxon>Alphaproteobacteria</taxon>
        <taxon>Hyphomicrobiales</taxon>
        <taxon>Phyllobacteriaceae</taxon>
        <taxon>Nitratireductor</taxon>
    </lineage>
</organism>
<dbReference type="AlphaFoldDB" id="A0A844QKT4"/>
<proteinExistence type="predicted"/>
<evidence type="ECO:0000313" key="2">
    <source>
        <dbReference type="Proteomes" id="UP000463224"/>
    </source>
</evidence>
<dbReference type="Proteomes" id="UP000463224">
    <property type="component" value="Unassembled WGS sequence"/>
</dbReference>
<gene>
    <name evidence="1" type="ORF">GN330_21925</name>
</gene>
<protein>
    <submittedName>
        <fullName evidence="1">Uncharacterized protein</fullName>
    </submittedName>
</protein>
<dbReference type="EMBL" id="WPHG01000008">
    <property type="protein sequence ID" value="MVA99915.1"/>
    <property type="molecule type" value="Genomic_DNA"/>
</dbReference>
<accession>A0A844QKT4</accession>
<comment type="caution">
    <text evidence="1">The sequence shown here is derived from an EMBL/GenBank/DDBJ whole genome shotgun (WGS) entry which is preliminary data.</text>
</comment>
<evidence type="ECO:0000313" key="1">
    <source>
        <dbReference type="EMBL" id="MVA99915.1"/>
    </source>
</evidence>